<gene>
    <name evidence="2" type="ORF">SAMN05216522_11843</name>
</gene>
<dbReference type="GO" id="GO:0005694">
    <property type="term" value="C:chromosome"/>
    <property type="evidence" value="ECO:0007669"/>
    <property type="project" value="InterPro"/>
</dbReference>
<dbReference type="GO" id="GO:0003917">
    <property type="term" value="F:DNA topoisomerase type I (single strand cut, ATP-independent) activity"/>
    <property type="evidence" value="ECO:0007669"/>
    <property type="project" value="InterPro"/>
</dbReference>
<evidence type="ECO:0000259" key="1">
    <source>
        <dbReference type="Pfam" id="PF01396"/>
    </source>
</evidence>
<dbReference type="GO" id="GO:0003677">
    <property type="term" value="F:DNA binding"/>
    <property type="evidence" value="ECO:0007669"/>
    <property type="project" value="InterPro"/>
</dbReference>
<accession>A0A1H9MVV8</accession>
<dbReference type="RefSeq" id="WP_092678382.1">
    <property type="nucleotide sequence ID" value="NZ_FOGC01000018.1"/>
</dbReference>
<dbReference type="STRING" id="988801.SAMN05216522_11843"/>
<dbReference type="InterPro" id="IPR013498">
    <property type="entry name" value="Topo_IA_Znf"/>
</dbReference>
<evidence type="ECO:0000313" key="2">
    <source>
        <dbReference type="EMBL" id="SER27657.1"/>
    </source>
</evidence>
<dbReference type="PANTHER" id="PTHR42785:SF1">
    <property type="entry name" value="DNA TOPOISOMERASE"/>
    <property type="match status" value="1"/>
</dbReference>
<dbReference type="SUPFAM" id="SSF57783">
    <property type="entry name" value="Zinc beta-ribbon"/>
    <property type="match status" value="3"/>
</dbReference>
<feature type="domain" description="DNA topoisomerase type IA zn finger" evidence="1">
    <location>
        <begin position="64"/>
        <end position="96"/>
    </location>
</feature>
<name>A0A1H9MVV8_9GAMM</name>
<dbReference type="Proteomes" id="UP000242515">
    <property type="component" value="Unassembled WGS sequence"/>
</dbReference>
<proteinExistence type="predicted"/>
<protein>
    <submittedName>
        <fullName evidence="2">Putative DNA topoisomerase</fullName>
    </submittedName>
</protein>
<dbReference type="InterPro" id="IPR000380">
    <property type="entry name" value="Topo_IA"/>
</dbReference>
<evidence type="ECO:0000313" key="3">
    <source>
        <dbReference type="Proteomes" id="UP000242515"/>
    </source>
</evidence>
<keyword evidence="2" id="KW-0413">Isomerase</keyword>
<dbReference type="PANTHER" id="PTHR42785">
    <property type="entry name" value="DNA TOPOISOMERASE, TYPE IA, CORE"/>
    <property type="match status" value="1"/>
</dbReference>
<dbReference type="GO" id="GO:0006265">
    <property type="term" value="P:DNA topological change"/>
    <property type="evidence" value="ECO:0007669"/>
    <property type="project" value="InterPro"/>
</dbReference>
<feature type="domain" description="DNA topoisomerase type IA zn finger" evidence="1">
    <location>
        <begin position="105"/>
        <end position="141"/>
    </location>
</feature>
<dbReference type="EMBL" id="FOGC01000018">
    <property type="protein sequence ID" value="SER27657.1"/>
    <property type="molecule type" value="Genomic_DNA"/>
</dbReference>
<dbReference type="OrthoDB" id="6412825at2"/>
<keyword evidence="3" id="KW-1185">Reference proteome</keyword>
<dbReference type="Gene3D" id="3.30.65.10">
    <property type="entry name" value="Bacterial Topoisomerase I, domain 1"/>
    <property type="match status" value="3"/>
</dbReference>
<feature type="domain" description="DNA topoisomerase type IA zn finger" evidence="1">
    <location>
        <begin position="13"/>
        <end position="49"/>
    </location>
</feature>
<sequence length="183" mass="20055">MSKVELFSAAQQELCPQCGAELVIRSGQHGPFLGCSTFPQCDYLRSLTPSADGHIIKVLEGHPCPACGADKALRQGRYGMFIGCTDYPHCDYSEAITHADSTEVPCPECQHGTLVKRQSRFGKTFYACSEYPKCRYALNNPPVNGVCAHCGFKLLYNKKSAKGLKTFCANKNCEIEVSSISEE</sequence>
<dbReference type="AlphaFoldDB" id="A0A1H9MVV8"/>
<organism evidence="2 3">
    <name type="scientific">Rosenbergiella nectarea</name>
    <dbReference type="NCBI Taxonomy" id="988801"/>
    <lineage>
        <taxon>Bacteria</taxon>
        <taxon>Pseudomonadati</taxon>
        <taxon>Pseudomonadota</taxon>
        <taxon>Gammaproteobacteria</taxon>
        <taxon>Enterobacterales</taxon>
        <taxon>Erwiniaceae</taxon>
        <taxon>Rosenbergiella</taxon>
    </lineage>
</organism>
<reference evidence="3" key="1">
    <citation type="submission" date="2016-10" db="EMBL/GenBank/DDBJ databases">
        <authorList>
            <person name="Varghese N."/>
            <person name="Submissions S."/>
        </authorList>
    </citation>
    <scope>NUCLEOTIDE SEQUENCE [LARGE SCALE GENOMIC DNA]</scope>
    <source>
        <strain evidence="3">8N4</strain>
    </source>
</reference>
<dbReference type="Pfam" id="PF01396">
    <property type="entry name" value="Zn_ribbon_Top1"/>
    <property type="match status" value="3"/>
</dbReference>